<dbReference type="Pfam" id="PF00004">
    <property type="entry name" value="AAA"/>
    <property type="match status" value="1"/>
</dbReference>
<dbReference type="AlphaFoldDB" id="A0A1T4S0E4"/>
<organism evidence="5 6">
    <name type="scientific">Fibrobacter intestinalis</name>
    <dbReference type="NCBI Taxonomy" id="28122"/>
    <lineage>
        <taxon>Bacteria</taxon>
        <taxon>Pseudomonadati</taxon>
        <taxon>Fibrobacterota</taxon>
        <taxon>Fibrobacteria</taxon>
        <taxon>Fibrobacterales</taxon>
        <taxon>Fibrobacteraceae</taxon>
        <taxon>Fibrobacter</taxon>
    </lineage>
</organism>
<dbReference type="STRING" id="28122.SAMN02745108_02918"/>
<dbReference type="EMBL" id="FUWU01000099">
    <property type="protein sequence ID" value="SKA21685.1"/>
    <property type="molecule type" value="Genomic_DNA"/>
</dbReference>
<gene>
    <name evidence="5" type="ORF">SAMN02745108_02918</name>
</gene>
<keyword evidence="2" id="KW-0547">Nucleotide-binding</keyword>
<dbReference type="InterPro" id="IPR003593">
    <property type="entry name" value="AAA+_ATPase"/>
</dbReference>
<name>A0A1T4S0E4_9BACT</name>
<evidence type="ECO:0000256" key="1">
    <source>
        <dbReference type="ARBA" id="ARBA00006914"/>
    </source>
</evidence>
<dbReference type="SMART" id="SM00382">
    <property type="entry name" value="AAA"/>
    <property type="match status" value="1"/>
</dbReference>
<dbReference type="InterPro" id="IPR050221">
    <property type="entry name" value="26S_Proteasome_ATPase"/>
</dbReference>
<dbReference type="InterPro" id="IPR027417">
    <property type="entry name" value="P-loop_NTPase"/>
</dbReference>
<dbReference type="InterPro" id="IPR003959">
    <property type="entry name" value="ATPase_AAA_core"/>
</dbReference>
<evidence type="ECO:0000313" key="6">
    <source>
        <dbReference type="Proteomes" id="UP000190449"/>
    </source>
</evidence>
<dbReference type="Gene3D" id="3.40.50.300">
    <property type="entry name" value="P-loop containing nucleotide triphosphate hydrolases"/>
    <property type="match status" value="1"/>
</dbReference>
<proteinExistence type="inferred from homology"/>
<dbReference type="GO" id="GO:0016887">
    <property type="term" value="F:ATP hydrolysis activity"/>
    <property type="evidence" value="ECO:0007669"/>
    <property type="project" value="InterPro"/>
</dbReference>
<dbReference type="SUPFAM" id="SSF52540">
    <property type="entry name" value="P-loop containing nucleoside triphosphate hydrolases"/>
    <property type="match status" value="1"/>
</dbReference>
<feature type="domain" description="AAA+ ATPase" evidence="4">
    <location>
        <begin position="98"/>
        <end position="234"/>
    </location>
</feature>
<evidence type="ECO:0000259" key="4">
    <source>
        <dbReference type="SMART" id="SM00382"/>
    </source>
</evidence>
<comment type="similarity">
    <text evidence="1">Belongs to the AAA ATPase family.</text>
</comment>
<dbReference type="PANTHER" id="PTHR23073">
    <property type="entry name" value="26S PROTEASOME REGULATORY SUBUNIT"/>
    <property type="match status" value="1"/>
</dbReference>
<dbReference type="RefSeq" id="WP_078777532.1">
    <property type="nucleotide sequence ID" value="NZ_FUWU01000099.1"/>
</dbReference>
<evidence type="ECO:0000313" key="5">
    <source>
        <dbReference type="EMBL" id="SKA21685.1"/>
    </source>
</evidence>
<evidence type="ECO:0000256" key="2">
    <source>
        <dbReference type="ARBA" id="ARBA00022741"/>
    </source>
</evidence>
<dbReference type="CDD" id="cd19481">
    <property type="entry name" value="RecA-like_protease"/>
    <property type="match status" value="1"/>
</dbReference>
<reference evidence="5 6" key="1">
    <citation type="submission" date="2017-02" db="EMBL/GenBank/DDBJ databases">
        <authorList>
            <person name="Peterson S.W."/>
        </authorList>
    </citation>
    <scope>NUCLEOTIDE SEQUENCE [LARGE SCALE GENOMIC DNA]</scope>
    <source>
        <strain evidence="5 6">ATCC 43854</strain>
    </source>
</reference>
<evidence type="ECO:0000256" key="3">
    <source>
        <dbReference type="ARBA" id="ARBA00022840"/>
    </source>
</evidence>
<accession>A0A1T4S0E4</accession>
<sequence length="390" mass="44775">MKKKNIINLIRYYAEKNDPAFREEAYEIARDFDASGDFQLSEYIMALMSSANAFVPQMHEDQMTFFRKVAPSHDSLPLPTPIEKDILGIINAIQRNMGINKFLFQGAPGTGKTESVRQIARILERDLFCVDFDTIIDSKLGQTQKNIASLFDELNHFAHPEKILVLFDEIDAIALDRTNSQDLREMGRATSAILKGFDNLNEQITIIATTNLFKHFDKALSRRFDSIVDFNRYTQEDLADIAESILNNFLTKFKIGYHNPRLFRKILGLKKKTPCPSEMKKILRNAVCFCDETIEGDYLGRIYELLTGDTTNNLHRLHEQGFTVREIEILSSVSKSQVARFLNAPQQTAGTSPYKNEIPQRNQRNLYAKRLDEINLADVYKKGEDEVVWD</sequence>
<protein>
    <submittedName>
        <fullName evidence="5">ATPase family associated with various cellular activities (AAA)</fullName>
    </submittedName>
</protein>
<dbReference type="Proteomes" id="UP000190449">
    <property type="component" value="Unassembled WGS sequence"/>
</dbReference>
<keyword evidence="3" id="KW-0067">ATP-binding</keyword>
<dbReference type="GO" id="GO:0005524">
    <property type="term" value="F:ATP binding"/>
    <property type="evidence" value="ECO:0007669"/>
    <property type="project" value="UniProtKB-KW"/>
</dbReference>